<accession>A0A0R1NZZ8</accession>
<evidence type="ECO:0000313" key="2">
    <source>
        <dbReference type="Proteomes" id="UP000050901"/>
    </source>
</evidence>
<name>A0A0R1NZZ8_LIMMU</name>
<gene>
    <name evidence="1" type="ORF">FC47_GL000213</name>
</gene>
<reference evidence="1 2" key="1">
    <citation type="journal article" date="2015" name="Genome Announc.">
        <title>Expanding the biotechnology potential of lactobacilli through comparative genomics of 213 strains and associated genera.</title>
        <authorList>
            <person name="Sun Z."/>
            <person name="Harris H.M."/>
            <person name="McCann A."/>
            <person name="Guo C."/>
            <person name="Argimon S."/>
            <person name="Zhang W."/>
            <person name="Yang X."/>
            <person name="Jeffery I.B."/>
            <person name="Cooney J.C."/>
            <person name="Kagawa T.F."/>
            <person name="Liu W."/>
            <person name="Song Y."/>
            <person name="Salvetti E."/>
            <person name="Wrobel A."/>
            <person name="Rasinkangas P."/>
            <person name="Parkhill J."/>
            <person name="Rea M.C."/>
            <person name="O'Sullivan O."/>
            <person name="Ritari J."/>
            <person name="Douillard F.P."/>
            <person name="Paul Ross R."/>
            <person name="Yang R."/>
            <person name="Briner A.E."/>
            <person name="Felis G.E."/>
            <person name="de Vos W.M."/>
            <person name="Barrangou R."/>
            <person name="Klaenhammer T.R."/>
            <person name="Caufield P.W."/>
            <person name="Cui Y."/>
            <person name="Zhang H."/>
            <person name="O'Toole P.W."/>
        </authorList>
    </citation>
    <scope>NUCLEOTIDE SEQUENCE [LARGE SCALE GENOMIC DNA]</scope>
    <source>
        <strain evidence="1 2">DSM 13345</strain>
    </source>
</reference>
<dbReference type="AlphaFoldDB" id="A0A0R1NZZ8"/>
<organism evidence="1 2">
    <name type="scientific">Limosilactobacillus mucosae DSM 13345</name>
    <dbReference type="NCBI Taxonomy" id="1423771"/>
    <lineage>
        <taxon>Bacteria</taxon>
        <taxon>Bacillati</taxon>
        <taxon>Bacillota</taxon>
        <taxon>Bacilli</taxon>
        <taxon>Lactobacillales</taxon>
        <taxon>Lactobacillaceae</taxon>
        <taxon>Limosilactobacillus</taxon>
    </lineage>
</organism>
<evidence type="ECO:0000313" key="1">
    <source>
        <dbReference type="EMBL" id="KRL25681.1"/>
    </source>
</evidence>
<dbReference type="Proteomes" id="UP000050901">
    <property type="component" value="Unassembled WGS sequence"/>
</dbReference>
<comment type="caution">
    <text evidence="1">The sequence shown here is derived from an EMBL/GenBank/DDBJ whole genome shotgun (WGS) entry which is preliminary data.</text>
</comment>
<sequence length="148" mass="16659">MQKYLVLTDGKNKRAGLVVLGSDLITPDMMILLIHGICATFTELYHTRMPMENAVVTLARFFDVYDPTDEDLGDEAVSIVEVLNNDEMAEYASLDGAYETMKYAQPVSQLGLPMYLSIRSYLNGNKGKVTEEDLTRALVKIKAEWEEK</sequence>
<dbReference type="RefSeq" id="WP_056968339.1">
    <property type="nucleotide sequence ID" value="NZ_AZEQ01000010.1"/>
</dbReference>
<protein>
    <submittedName>
        <fullName evidence="1">Uncharacterized protein</fullName>
    </submittedName>
</protein>
<dbReference type="EMBL" id="AZEQ01000010">
    <property type="protein sequence ID" value="KRL25681.1"/>
    <property type="molecule type" value="Genomic_DNA"/>
</dbReference>
<dbReference type="PATRIC" id="fig|1423771.3.peg.218"/>
<proteinExistence type="predicted"/>